<keyword evidence="4" id="KW-0812">Transmembrane</keyword>
<dbReference type="PANTHER" id="PTHR22999">
    <property type="entry name" value="PX SERINE/THREONINE KINASE PXK"/>
    <property type="match status" value="1"/>
</dbReference>
<dbReference type="GO" id="GO:0035091">
    <property type="term" value="F:phosphatidylinositol binding"/>
    <property type="evidence" value="ECO:0007669"/>
    <property type="project" value="TreeGrafter"/>
</dbReference>
<accession>A0A6A6W799</accession>
<dbReference type="PROSITE" id="PS51207">
    <property type="entry name" value="PXA"/>
    <property type="match status" value="1"/>
</dbReference>
<comment type="subcellular location">
    <subcellularLocation>
        <location evidence="1">Cytoplasm</location>
    </subcellularLocation>
</comment>
<dbReference type="GO" id="GO:0005770">
    <property type="term" value="C:late endosome"/>
    <property type="evidence" value="ECO:0007669"/>
    <property type="project" value="TreeGrafter"/>
</dbReference>
<dbReference type="Proteomes" id="UP000799437">
    <property type="component" value="Unassembled WGS sequence"/>
</dbReference>
<dbReference type="EMBL" id="ML996572">
    <property type="protein sequence ID" value="KAF2757830.1"/>
    <property type="molecule type" value="Genomic_DNA"/>
</dbReference>
<evidence type="ECO:0000256" key="1">
    <source>
        <dbReference type="ARBA" id="ARBA00004496"/>
    </source>
</evidence>
<keyword evidence="2" id="KW-0963">Cytoplasm</keyword>
<feature type="region of interest" description="Disordered" evidence="3">
    <location>
        <begin position="257"/>
        <end position="292"/>
    </location>
</feature>
<name>A0A6A6W799_9PEZI</name>
<dbReference type="InterPro" id="IPR003114">
    <property type="entry name" value="Phox_assoc"/>
</dbReference>
<feature type="transmembrane region" description="Helical" evidence="4">
    <location>
        <begin position="307"/>
        <end position="329"/>
    </location>
</feature>
<evidence type="ECO:0000313" key="7">
    <source>
        <dbReference type="Proteomes" id="UP000799437"/>
    </source>
</evidence>
<evidence type="ECO:0000256" key="4">
    <source>
        <dbReference type="SAM" id="Phobius"/>
    </source>
</evidence>
<gene>
    <name evidence="6" type="ORF">EJ05DRAFT_492916</name>
</gene>
<dbReference type="GO" id="GO:0005769">
    <property type="term" value="C:early endosome"/>
    <property type="evidence" value="ECO:0007669"/>
    <property type="project" value="TreeGrafter"/>
</dbReference>
<organism evidence="6 7">
    <name type="scientific">Pseudovirgaria hyperparasitica</name>
    <dbReference type="NCBI Taxonomy" id="470096"/>
    <lineage>
        <taxon>Eukaryota</taxon>
        <taxon>Fungi</taxon>
        <taxon>Dikarya</taxon>
        <taxon>Ascomycota</taxon>
        <taxon>Pezizomycotina</taxon>
        <taxon>Dothideomycetes</taxon>
        <taxon>Dothideomycetes incertae sedis</taxon>
        <taxon>Acrospermales</taxon>
        <taxon>Acrospermaceae</taxon>
        <taxon>Pseudovirgaria</taxon>
    </lineage>
</organism>
<protein>
    <recommendedName>
        <fullName evidence="5">PXA domain-containing protein</fullName>
    </recommendedName>
</protein>
<dbReference type="OrthoDB" id="5582218at2759"/>
<dbReference type="GO" id="GO:0045022">
    <property type="term" value="P:early endosome to late endosome transport"/>
    <property type="evidence" value="ECO:0007669"/>
    <property type="project" value="TreeGrafter"/>
</dbReference>
<keyword evidence="7" id="KW-1185">Reference proteome</keyword>
<proteinExistence type="predicted"/>
<keyword evidence="4" id="KW-1133">Transmembrane helix</keyword>
<dbReference type="InterPro" id="IPR051837">
    <property type="entry name" value="SortingNexin/PXDomain-PKLike"/>
</dbReference>
<evidence type="ECO:0000259" key="5">
    <source>
        <dbReference type="PROSITE" id="PS51207"/>
    </source>
</evidence>
<evidence type="ECO:0000313" key="6">
    <source>
        <dbReference type="EMBL" id="KAF2757830.1"/>
    </source>
</evidence>
<feature type="compositionally biased region" description="Polar residues" evidence="3">
    <location>
        <begin position="260"/>
        <end position="271"/>
    </location>
</feature>
<dbReference type="Pfam" id="PF02194">
    <property type="entry name" value="PXA"/>
    <property type="match status" value="1"/>
</dbReference>
<evidence type="ECO:0000256" key="2">
    <source>
        <dbReference type="ARBA" id="ARBA00022490"/>
    </source>
</evidence>
<dbReference type="GeneID" id="54487127"/>
<sequence>MERPISKAYQAELERQAQEAISDKATISFIRRALCSRNALANTITGGEKGGSTPQPIEDLLPPLTSSNDVDLQLYAIIAVIFKEFVFTWYSKITPDHVFPDEVLQTIAHCTRALEQRVRKVDLEALLLDEIPDVLQSHINAYRVATRTSMSNALASSKQQIYHTLNPHPALSPVPGDMSSSSTLEQKENEVAWRQLLVQGILAVLLPTEDLENGCLRALVAEIFSEMILGGGISEKACEPWLLWEATTKIIETVKPRTAQGEQYGTNVAQRSNRHPDPDSTNSPKSSQKSRHRRGFHHAASSVLSSFWAVLQYVFLAWYTIRAAMVILARSSSLPSRSMAAWSVPIPVEDTTQQWLRPKEHTAALMHQDSKQPVVSMKAWSCISLVIELDSHMPWLSGFTSFLHWASLEGPGRVGETGGVLDRLLSHYVHNSLLNPQLIPPLLRSVRAALFPRNAMAPARVPPSQEEILEIKRRCARSVANVLPQQVTKVYFATSCLDQVEAEVEDLLDVLGDKYCNKTLMFSLIELVIVRLLPEIADKGIVSLMEERLGEMSSNN</sequence>
<keyword evidence="4" id="KW-0472">Membrane</keyword>
<reference evidence="6" key="1">
    <citation type="journal article" date="2020" name="Stud. Mycol.">
        <title>101 Dothideomycetes genomes: a test case for predicting lifestyles and emergence of pathogens.</title>
        <authorList>
            <person name="Haridas S."/>
            <person name="Albert R."/>
            <person name="Binder M."/>
            <person name="Bloem J."/>
            <person name="Labutti K."/>
            <person name="Salamov A."/>
            <person name="Andreopoulos B."/>
            <person name="Baker S."/>
            <person name="Barry K."/>
            <person name="Bills G."/>
            <person name="Bluhm B."/>
            <person name="Cannon C."/>
            <person name="Castanera R."/>
            <person name="Culley D."/>
            <person name="Daum C."/>
            <person name="Ezra D."/>
            <person name="Gonzalez J."/>
            <person name="Henrissat B."/>
            <person name="Kuo A."/>
            <person name="Liang C."/>
            <person name="Lipzen A."/>
            <person name="Lutzoni F."/>
            <person name="Magnuson J."/>
            <person name="Mondo S."/>
            <person name="Nolan M."/>
            <person name="Ohm R."/>
            <person name="Pangilinan J."/>
            <person name="Park H.-J."/>
            <person name="Ramirez L."/>
            <person name="Alfaro M."/>
            <person name="Sun H."/>
            <person name="Tritt A."/>
            <person name="Yoshinaga Y."/>
            <person name="Zwiers L.-H."/>
            <person name="Turgeon B."/>
            <person name="Goodwin S."/>
            <person name="Spatafora J."/>
            <person name="Crous P."/>
            <person name="Grigoriev I."/>
        </authorList>
    </citation>
    <scope>NUCLEOTIDE SEQUENCE</scope>
    <source>
        <strain evidence="6">CBS 121739</strain>
    </source>
</reference>
<dbReference type="SMART" id="SM00313">
    <property type="entry name" value="PXA"/>
    <property type="match status" value="1"/>
</dbReference>
<evidence type="ECO:0000256" key="3">
    <source>
        <dbReference type="SAM" id="MobiDB-lite"/>
    </source>
</evidence>
<dbReference type="PANTHER" id="PTHR22999:SF23">
    <property type="entry name" value="SORTING NEXIN-16"/>
    <property type="match status" value="1"/>
</dbReference>
<feature type="domain" description="PXA" evidence="5">
    <location>
        <begin position="67"/>
        <end position="255"/>
    </location>
</feature>
<dbReference type="RefSeq" id="XP_033600281.1">
    <property type="nucleotide sequence ID" value="XM_033746073.1"/>
</dbReference>
<dbReference type="AlphaFoldDB" id="A0A6A6W799"/>